<dbReference type="InterPro" id="IPR003660">
    <property type="entry name" value="HAMP_dom"/>
</dbReference>
<dbReference type="EMBL" id="BMJM01000007">
    <property type="protein sequence ID" value="GGE15666.1"/>
    <property type="molecule type" value="Genomic_DNA"/>
</dbReference>
<evidence type="ECO:0000313" key="14">
    <source>
        <dbReference type="EMBL" id="GGE15666.1"/>
    </source>
</evidence>
<dbReference type="PANTHER" id="PTHR45436:SF5">
    <property type="entry name" value="SENSOR HISTIDINE KINASE TRCS"/>
    <property type="match status" value="1"/>
</dbReference>
<dbReference type="GO" id="GO:0016020">
    <property type="term" value="C:membrane"/>
    <property type="evidence" value="ECO:0007669"/>
    <property type="project" value="UniProtKB-SubCell"/>
</dbReference>
<comment type="caution">
    <text evidence="14">The sequence shown here is derived from an EMBL/GenBank/DDBJ whole genome shotgun (WGS) entry which is preliminary data.</text>
</comment>
<reference evidence="14" key="1">
    <citation type="journal article" date="2014" name="Int. J. Syst. Evol. Microbiol.">
        <title>Complete genome sequence of Corynebacterium casei LMG S-19264T (=DSM 44701T), isolated from a smear-ripened cheese.</title>
        <authorList>
            <consortium name="US DOE Joint Genome Institute (JGI-PGF)"/>
            <person name="Walter F."/>
            <person name="Albersmeier A."/>
            <person name="Kalinowski J."/>
            <person name="Ruckert C."/>
        </authorList>
    </citation>
    <scope>NUCLEOTIDE SEQUENCE</scope>
    <source>
        <strain evidence="14">CGMCC 1.15519</strain>
    </source>
</reference>
<dbReference type="Proteomes" id="UP000635071">
    <property type="component" value="Unassembled WGS sequence"/>
</dbReference>
<comment type="subcellular location">
    <subcellularLocation>
        <location evidence="2">Membrane</location>
    </subcellularLocation>
</comment>
<dbReference type="SUPFAM" id="SSF55874">
    <property type="entry name" value="ATPase domain of HSP90 chaperone/DNA topoisomerase II/histidine kinase"/>
    <property type="match status" value="1"/>
</dbReference>
<evidence type="ECO:0000256" key="8">
    <source>
        <dbReference type="ARBA" id="ARBA00022989"/>
    </source>
</evidence>
<dbReference type="Pfam" id="PF02518">
    <property type="entry name" value="HATPase_c"/>
    <property type="match status" value="1"/>
</dbReference>
<dbReference type="EC" id="2.7.13.3" evidence="3"/>
<name>A0A916ZX39_9SPHN</name>
<evidence type="ECO:0000256" key="9">
    <source>
        <dbReference type="ARBA" id="ARBA00023012"/>
    </source>
</evidence>
<proteinExistence type="predicted"/>
<dbReference type="Gene3D" id="1.10.287.130">
    <property type="match status" value="1"/>
</dbReference>
<evidence type="ECO:0000313" key="15">
    <source>
        <dbReference type="Proteomes" id="UP000635071"/>
    </source>
</evidence>
<reference evidence="14" key="2">
    <citation type="submission" date="2020-09" db="EMBL/GenBank/DDBJ databases">
        <authorList>
            <person name="Sun Q."/>
            <person name="Zhou Y."/>
        </authorList>
    </citation>
    <scope>NUCLEOTIDE SEQUENCE</scope>
    <source>
        <strain evidence="14">CGMCC 1.15519</strain>
    </source>
</reference>
<evidence type="ECO:0000256" key="10">
    <source>
        <dbReference type="ARBA" id="ARBA00023136"/>
    </source>
</evidence>
<dbReference type="RefSeq" id="WP_243450710.1">
    <property type="nucleotide sequence ID" value="NZ_BMJM01000007.1"/>
</dbReference>
<sequence length="526" mass="57449">MSDIALTRNDNHRRRQAAEVEDWRRGLGFGSLRARIFAVNIFAVIVLALLLLYIDTVRARLIEDRSTELAIQAITIAGFVGDLPAASRAGIIERRDFPRGTRLRLYADDGGVIADNWRRAKHRFKLDGPETQTWRRRSARFIDRALEDVSSFKPIPVYVEAARDTAAQWEETRAAGLMQSPQTRLRRADDGNFVISAAAPVVGGGVIHLTDSAADLTRLLRAERLTSFWLLLAVTGLTLLLSSYLARTIVRPLRMLAIAAHRVRLGRSREVIVPRLPDRRDEIGALARAVSDMSIALRDRIDATEAFAADVAHELKNPLASLRSAVDTLDAVEQPDLRARLLAVIRDDVGRLDRLITDISDASRLDAELSRTRFGRVDAGALAAGLVAAYRVAGLPAGLSIEYLPPSAGAAKVQGDPARLAQVLRNLIDNAISFSPNPGLVVVSAETAPGRVRLRVEDEGPGVPPENRADVFKRFYSQRPDGEDYGRHSGLGLSIAGAIVEAHGGSIRVDDRLPHGACFTVDLPAD</sequence>
<feature type="domain" description="Histidine kinase" evidence="12">
    <location>
        <begin position="310"/>
        <end position="526"/>
    </location>
</feature>
<organism evidence="14 15">
    <name type="scientific">Sandarakinorhabdus glacialis</name>
    <dbReference type="NCBI Taxonomy" id="1614636"/>
    <lineage>
        <taxon>Bacteria</taxon>
        <taxon>Pseudomonadati</taxon>
        <taxon>Pseudomonadota</taxon>
        <taxon>Alphaproteobacteria</taxon>
        <taxon>Sphingomonadales</taxon>
        <taxon>Sphingosinicellaceae</taxon>
        <taxon>Sandarakinorhabdus</taxon>
    </lineage>
</organism>
<dbReference type="SMART" id="SM00387">
    <property type="entry name" value="HATPase_c"/>
    <property type="match status" value="1"/>
</dbReference>
<dbReference type="SUPFAM" id="SSF47384">
    <property type="entry name" value="Homodimeric domain of signal transducing histidine kinase"/>
    <property type="match status" value="1"/>
</dbReference>
<dbReference type="InterPro" id="IPR025908">
    <property type="entry name" value="Sensor_TM1"/>
</dbReference>
<evidence type="ECO:0000256" key="7">
    <source>
        <dbReference type="ARBA" id="ARBA00022777"/>
    </source>
</evidence>
<dbReference type="SMART" id="SM00304">
    <property type="entry name" value="HAMP"/>
    <property type="match status" value="1"/>
</dbReference>
<dbReference type="GO" id="GO:0000155">
    <property type="term" value="F:phosphorelay sensor kinase activity"/>
    <property type="evidence" value="ECO:0007669"/>
    <property type="project" value="InterPro"/>
</dbReference>
<evidence type="ECO:0000256" key="4">
    <source>
        <dbReference type="ARBA" id="ARBA00022553"/>
    </source>
</evidence>
<dbReference type="InterPro" id="IPR036890">
    <property type="entry name" value="HATPase_C_sf"/>
</dbReference>
<dbReference type="InterPro" id="IPR005467">
    <property type="entry name" value="His_kinase_dom"/>
</dbReference>
<evidence type="ECO:0000256" key="1">
    <source>
        <dbReference type="ARBA" id="ARBA00000085"/>
    </source>
</evidence>
<dbReference type="InterPro" id="IPR004358">
    <property type="entry name" value="Sig_transdc_His_kin-like_C"/>
</dbReference>
<dbReference type="SMART" id="SM00388">
    <property type="entry name" value="HisKA"/>
    <property type="match status" value="1"/>
</dbReference>
<dbReference type="Gene3D" id="3.30.565.10">
    <property type="entry name" value="Histidine kinase-like ATPase, C-terminal domain"/>
    <property type="match status" value="1"/>
</dbReference>
<comment type="catalytic activity">
    <reaction evidence="1">
        <text>ATP + protein L-histidine = ADP + protein N-phospho-L-histidine.</text>
        <dbReference type="EC" id="2.7.13.3"/>
    </reaction>
</comment>
<keyword evidence="4" id="KW-0597">Phosphoprotein</keyword>
<evidence type="ECO:0000256" key="2">
    <source>
        <dbReference type="ARBA" id="ARBA00004370"/>
    </source>
</evidence>
<dbReference type="Gene3D" id="6.10.340.10">
    <property type="match status" value="1"/>
</dbReference>
<keyword evidence="8 11" id="KW-1133">Transmembrane helix</keyword>
<evidence type="ECO:0000259" key="13">
    <source>
        <dbReference type="PROSITE" id="PS50885"/>
    </source>
</evidence>
<protein>
    <recommendedName>
        <fullName evidence="3">histidine kinase</fullName>
        <ecNumber evidence="3">2.7.13.3</ecNumber>
    </recommendedName>
</protein>
<dbReference type="SUPFAM" id="SSF158472">
    <property type="entry name" value="HAMP domain-like"/>
    <property type="match status" value="1"/>
</dbReference>
<evidence type="ECO:0000256" key="3">
    <source>
        <dbReference type="ARBA" id="ARBA00012438"/>
    </source>
</evidence>
<evidence type="ECO:0000256" key="5">
    <source>
        <dbReference type="ARBA" id="ARBA00022679"/>
    </source>
</evidence>
<dbReference type="PROSITE" id="PS50885">
    <property type="entry name" value="HAMP"/>
    <property type="match status" value="1"/>
</dbReference>
<dbReference type="CDD" id="cd00082">
    <property type="entry name" value="HisKA"/>
    <property type="match status" value="1"/>
</dbReference>
<accession>A0A916ZX39</accession>
<keyword evidence="5" id="KW-0808">Transferase</keyword>
<dbReference type="InterPro" id="IPR003594">
    <property type="entry name" value="HATPase_dom"/>
</dbReference>
<dbReference type="InterPro" id="IPR003661">
    <property type="entry name" value="HisK_dim/P_dom"/>
</dbReference>
<dbReference type="PROSITE" id="PS50109">
    <property type="entry name" value="HIS_KIN"/>
    <property type="match status" value="1"/>
</dbReference>
<dbReference type="Pfam" id="PF00512">
    <property type="entry name" value="HisKA"/>
    <property type="match status" value="1"/>
</dbReference>
<keyword evidence="7 14" id="KW-0418">Kinase</keyword>
<dbReference type="InterPro" id="IPR050428">
    <property type="entry name" value="TCS_sensor_his_kinase"/>
</dbReference>
<keyword evidence="6 11" id="KW-0812">Transmembrane</keyword>
<dbReference type="Pfam" id="PF13755">
    <property type="entry name" value="Sensor_TM1"/>
    <property type="match status" value="1"/>
</dbReference>
<keyword evidence="9" id="KW-0902">Two-component regulatory system</keyword>
<feature type="domain" description="HAMP" evidence="13">
    <location>
        <begin position="247"/>
        <end position="302"/>
    </location>
</feature>
<keyword evidence="10 11" id="KW-0472">Membrane</keyword>
<dbReference type="PANTHER" id="PTHR45436">
    <property type="entry name" value="SENSOR HISTIDINE KINASE YKOH"/>
    <property type="match status" value="1"/>
</dbReference>
<dbReference type="InterPro" id="IPR036097">
    <property type="entry name" value="HisK_dim/P_sf"/>
</dbReference>
<feature type="transmembrane region" description="Helical" evidence="11">
    <location>
        <begin position="34"/>
        <end position="54"/>
    </location>
</feature>
<feature type="transmembrane region" description="Helical" evidence="11">
    <location>
        <begin position="228"/>
        <end position="246"/>
    </location>
</feature>
<dbReference type="PRINTS" id="PR00344">
    <property type="entry name" value="BCTRLSENSOR"/>
</dbReference>
<gene>
    <name evidence="14" type="ORF">GCM10011529_22540</name>
</gene>
<keyword evidence="15" id="KW-1185">Reference proteome</keyword>
<dbReference type="AlphaFoldDB" id="A0A916ZX39"/>
<dbReference type="Pfam" id="PF00672">
    <property type="entry name" value="HAMP"/>
    <property type="match status" value="1"/>
</dbReference>
<evidence type="ECO:0000256" key="6">
    <source>
        <dbReference type="ARBA" id="ARBA00022692"/>
    </source>
</evidence>
<evidence type="ECO:0000256" key="11">
    <source>
        <dbReference type="SAM" id="Phobius"/>
    </source>
</evidence>
<dbReference type="CDD" id="cd06225">
    <property type="entry name" value="HAMP"/>
    <property type="match status" value="1"/>
</dbReference>
<evidence type="ECO:0000259" key="12">
    <source>
        <dbReference type="PROSITE" id="PS50109"/>
    </source>
</evidence>